<feature type="chain" id="PRO_5024462090" evidence="1">
    <location>
        <begin position="20"/>
        <end position="134"/>
    </location>
</feature>
<gene>
    <name evidence="2" type="ORF">FEV51_09095</name>
</gene>
<protein>
    <submittedName>
        <fullName evidence="2">Uncharacterized protein</fullName>
    </submittedName>
</protein>
<feature type="signal peptide" evidence="1">
    <location>
        <begin position="1"/>
        <end position="19"/>
    </location>
</feature>
<keyword evidence="1" id="KW-0732">Signal</keyword>
<evidence type="ECO:0000313" key="3">
    <source>
        <dbReference type="Proteomes" id="UP000309668"/>
    </source>
</evidence>
<keyword evidence="3" id="KW-1185">Reference proteome</keyword>
<sequence length="134" mass="14699">MRKFAATAFFSLAAAGLLAAPSVGARERLSGDAKLAKLLDGRVAGEGRNCLSSYKMRRMQVIDGTAIVYRDGSTLWVNIPANAEHLDDSDVMVTRMFGSSLCRQDIVDTYDRSGHFMNGVIFLGDFVPYRRVDS</sequence>
<proteinExistence type="predicted"/>
<comment type="caution">
    <text evidence="2">The sequence shown here is derived from an EMBL/GenBank/DDBJ whole genome shotgun (WGS) entry which is preliminary data.</text>
</comment>
<dbReference type="OrthoDB" id="5956991at2"/>
<name>A0A5S3P5W0_9SPHN</name>
<dbReference type="AlphaFoldDB" id="A0A5S3P5W0"/>
<evidence type="ECO:0000313" key="2">
    <source>
        <dbReference type="EMBL" id="TMM48417.1"/>
    </source>
</evidence>
<dbReference type="EMBL" id="VCAO01000003">
    <property type="protein sequence ID" value="TMM48417.1"/>
    <property type="molecule type" value="Genomic_DNA"/>
</dbReference>
<reference evidence="2 3" key="1">
    <citation type="submission" date="2019-05" db="EMBL/GenBank/DDBJ databases">
        <title>Erythrobacter marisflavi sp. nov., isolated from isolated from water of an estuary environment.</title>
        <authorList>
            <person name="Yoon J.-H."/>
        </authorList>
    </citation>
    <scope>NUCLEOTIDE SEQUENCE [LARGE SCALE GENOMIC DNA]</scope>
    <source>
        <strain evidence="2 3">KEM-5</strain>
    </source>
</reference>
<organism evidence="2 3">
    <name type="scientific">Qipengyuania marisflavi</name>
    <dbReference type="NCBI Taxonomy" id="2486356"/>
    <lineage>
        <taxon>Bacteria</taxon>
        <taxon>Pseudomonadati</taxon>
        <taxon>Pseudomonadota</taxon>
        <taxon>Alphaproteobacteria</taxon>
        <taxon>Sphingomonadales</taxon>
        <taxon>Erythrobacteraceae</taxon>
        <taxon>Qipengyuania</taxon>
    </lineage>
</organism>
<evidence type="ECO:0000256" key="1">
    <source>
        <dbReference type="SAM" id="SignalP"/>
    </source>
</evidence>
<dbReference type="Proteomes" id="UP000309668">
    <property type="component" value="Unassembled WGS sequence"/>
</dbReference>
<accession>A0A5S3P5W0</accession>